<dbReference type="KEGG" id="csy:CENSYa_0634"/>
<dbReference type="EnsemblBacteria" id="ABK77267">
    <property type="protein sequence ID" value="ABK77267"/>
    <property type="gene ID" value="CENSYa_0634"/>
</dbReference>
<keyword evidence="2" id="KW-1185">Reference proteome</keyword>
<gene>
    <name evidence="1" type="ordered locus">CENSYa_0634</name>
</gene>
<evidence type="ECO:0000313" key="2">
    <source>
        <dbReference type="Proteomes" id="UP000000758"/>
    </source>
</evidence>
<dbReference type="STRING" id="414004.CENSYa_0634"/>
<protein>
    <submittedName>
        <fullName evidence="1">Uncharacterized protein</fullName>
    </submittedName>
</protein>
<proteinExistence type="predicted"/>
<name>A0RVA0_CENSY</name>
<dbReference type="EMBL" id="DP000238">
    <property type="protein sequence ID" value="ABK77267.1"/>
    <property type="molecule type" value="Genomic_DNA"/>
</dbReference>
<dbReference type="HOGENOM" id="CLU_2140096_0_0_2"/>
<reference evidence="1 2" key="1">
    <citation type="journal article" date="2006" name="Proc. Natl. Acad. Sci. U.S.A.">
        <title>Genomic analysis of the uncultivated marine crenarchaeote Cenarchaeum symbiosum.</title>
        <authorList>
            <person name="Hallam S.J."/>
            <person name="Konstantinidis K.T."/>
            <person name="Putnam N."/>
            <person name="Schleper C."/>
            <person name="Watanabe Y."/>
            <person name="Sugahara J."/>
            <person name="Preston C."/>
            <person name="de la Torre J."/>
            <person name="Richardson P.M."/>
            <person name="DeLong E.F."/>
        </authorList>
    </citation>
    <scope>NUCLEOTIDE SEQUENCE [LARGE SCALE GENOMIC DNA]</scope>
    <source>
        <strain evidence="2">A</strain>
    </source>
</reference>
<sequence length="112" mass="12925">MRHLLPISSRRRTCRGMAPADHPPRDHARASRAFYPTTGTRHRIQRQRWPNAHPSRTYLARALAFFSPSLVRAAWRVCSGDCTCTPDQPFHRAECQALVSQWQAGHRFVLHL</sequence>
<dbReference type="AlphaFoldDB" id="A0RVA0"/>
<dbReference type="Proteomes" id="UP000000758">
    <property type="component" value="Chromosome"/>
</dbReference>
<evidence type="ECO:0000313" key="1">
    <source>
        <dbReference type="EMBL" id="ABK77267.1"/>
    </source>
</evidence>
<accession>A0RVA0</accession>
<organism evidence="1 2">
    <name type="scientific">Cenarchaeum symbiosum (strain A)</name>
    <dbReference type="NCBI Taxonomy" id="414004"/>
    <lineage>
        <taxon>Archaea</taxon>
        <taxon>Nitrososphaerota</taxon>
        <taxon>Candidatus Cenarchaeales</taxon>
        <taxon>Candidatus Cenarchaeaceae</taxon>
        <taxon>Candidatus Cenarchaeum</taxon>
    </lineage>
</organism>